<evidence type="ECO:0000259" key="1">
    <source>
        <dbReference type="Pfam" id="PF09361"/>
    </source>
</evidence>
<dbReference type="AlphaFoldDB" id="A0A1G7TZ29"/>
<keyword evidence="3" id="KW-1185">Reference proteome</keyword>
<feature type="domain" description="Phasin" evidence="1">
    <location>
        <begin position="23"/>
        <end position="113"/>
    </location>
</feature>
<sequence>MNDFMNNINFGKTTEQLETFFFGPARAYAALTIDYSEKLANAQFDAFKAYSDTTLSQARAALDIKDAEGLRSYIEDQQKVAKDLGERVKGDTEKVVALHQDFAQQSQKLVESSVKTASQSAK</sequence>
<dbReference type="Pfam" id="PF09361">
    <property type="entry name" value="Phasin_2"/>
    <property type="match status" value="1"/>
</dbReference>
<evidence type="ECO:0000313" key="2">
    <source>
        <dbReference type="EMBL" id="SDG40536.1"/>
    </source>
</evidence>
<organism evidence="2 3">
    <name type="scientific">Onishia taeanensis</name>
    <dbReference type="NCBI Taxonomy" id="284577"/>
    <lineage>
        <taxon>Bacteria</taxon>
        <taxon>Pseudomonadati</taxon>
        <taxon>Pseudomonadota</taxon>
        <taxon>Gammaproteobacteria</taxon>
        <taxon>Oceanospirillales</taxon>
        <taxon>Halomonadaceae</taxon>
        <taxon>Onishia</taxon>
    </lineage>
</organism>
<name>A0A1G7TZ29_9GAMM</name>
<evidence type="ECO:0000313" key="3">
    <source>
        <dbReference type="Proteomes" id="UP000198641"/>
    </source>
</evidence>
<dbReference type="EMBL" id="FNCI01000012">
    <property type="protein sequence ID" value="SDG40536.1"/>
    <property type="molecule type" value="Genomic_DNA"/>
</dbReference>
<reference evidence="2 3" key="1">
    <citation type="submission" date="2016-10" db="EMBL/GenBank/DDBJ databases">
        <authorList>
            <person name="de Groot N.N."/>
        </authorList>
    </citation>
    <scope>NUCLEOTIDE SEQUENCE [LARGE SCALE GENOMIC DNA]</scope>
    <source>
        <strain evidence="2 3">BH539</strain>
    </source>
</reference>
<dbReference type="Proteomes" id="UP000198641">
    <property type="component" value="Unassembled WGS sequence"/>
</dbReference>
<dbReference type="STRING" id="284577.SAMN05216571_11254"/>
<gene>
    <name evidence="2" type="ORF">SAMN05216571_11254</name>
</gene>
<dbReference type="RefSeq" id="WP_245696466.1">
    <property type="nucleotide sequence ID" value="NZ_FNCI01000012.1"/>
</dbReference>
<proteinExistence type="predicted"/>
<dbReference type="InterPro" id="IPR018968">
    <property type="entry name" value="Phasin"/>
</dbReference>
<protein>
    <submittedName>
        <fullName evidence="2">Phasin family protein</fullName>
    </submittedName>
</protein>
<accession>A0A1G7TZ29</accession>